<dbReference type="AlphaFoldDB" id="A0A559M0S7"/>
<protein>
    <submittedName>
        <fullName evidence="5">Transcription factor</fullName>
    </submittedName>
</protein>
<dbReference type="CDD" id="cd12148">
    <property type="entry name" value="fungal_TF_MHR"/>
    <property type="match status" value="1"/>
</dbReference>
<reference evidence="5 6" key="1">
    <citation type="submission" date="2018-05" db="EMBL/GenBank/DDBJ databases">
        <title>Genome sequencing and assembly of the regulated plant pathogen Lachnellula willkommii and related sister species for the development of diagnostic species identification markers.</title>
        <authorList>
            <person name="Giroux E."/>
            <person name="Bilodeau G."/>
        </authorList>
    </citation>
    <scope>NUCLEOTIDE SEQUENCE [LARGE SCALE GENOMIC DNA]</scope>
    <source>
        <strain evidence="5 6">CBS 172.35</strain>
    </source>
</reference>
<proteinExistence type="predicted"/>
<dbReference type="PANTHER" id="PTHR31001:SF50">
    <property type="entry name" value="ZN(II)2CYS6 TRANSCRIPTION FACTOR (EUROFUNG)"/>
    <property type="match status" value="1"/>
</dbReference>
<dbReference type="Pfam" id="PF04082">
    <property type="entry name" value="Fungal_trans"/>
    <property type="match status" value="1"/>
</dbReference>
<dbReference type="GO" id="GO:0008270">
    <property type="term" value="F:zinc ion binding"/>
    <property type="evidence" value="ECO:0007669"/>
    <property type="project" value="InterPro"/>
</dbReference>
<evidence type="ECO:0000259" key="4">
    <source>
        <dbReference type="Pfam" id="PF04082"/>
    </source>
</evidence>
<comment type="subcellular location">
    <subcellularLocation>
        <location evidence="1">Nucleus</location>
    </subcellularLocation>
</comment>
<dbReference type="GO" id="GO:0005634">
    <property type="term" value="C:nucleus"/>
    <property type="evidence" value="ECO:0007669"/>
    <property type="project" value="UniProtKB-SubCell"/>
</dbReference>
<organism evidence="5 6">
    <name type="scientific">Lachnellula willkommii</name>
    <dbReference type="NCBI Taxonomy" id="215461"/>
    <lineage>
        <taxon>Eukaryota</taxon>
        <taxon>Fungi</taxon>
        <taxon>Dikarya</taxon>
        <taxon>Ascomycota</taxon>
        <taxon>Pezizomycotina</taxon>
        <taxon>Leotiomycetes</taxon>
        <taxon>Helotiales</taxon>
        <taxon>Lachnaceae</taxon>
        <taxon>Lachnellula</taxon>
    </lineage>
</organism>
<dbReference type="EMBL" id="QGML01003373">
    <property type="protein sequence ID" value="TVY86555.1"/>
    <property type="molecule type" value="Genomic_DNA"/>
</dbReference>
<feature type="domain" description="Xylanolytic transcriptional activator regulatory" evidence="4">
    <location>
        <begin position="33"/>
        <end position="191"/>
    </location>
</feature>
<comment type="caution">
    <text evidence="5">The sequence shown here is derived from an EMBL/GenBank/DDBJ whole genome shotgun (WGS) entry which is preliminary data.</text>
</comment>
<keyword evidence="2" id="KW-0479">Metal-binding</keyword>
<evidence type="ECO:0000256" key="3">
    <source>
        <dbReference type="ARBA" id="ARBA00023242"/>
    </source>
</evidence>
<dbReference type="GO" id="GO:0006351">
    <property type="term" value="P:DNA-templated transcription"/>
    <property type="evidence" value="ECO:0007669"/>
    <property type="project" value="InterPro"/>
</dbReference>
<keyword evidence="6" id="KW-1185">Reference proteome</keyword>
<evidence type="ECO:0000256" key="1">
    <source>
        <dbReference type="ARBA" id="ARBA00004123"/>
    </source>
</evidence>
<sequence>RFDILLYSDAPCYVQPFVLELPPEPVVSSLVDTYLHRVDPVFKATHAPSLRQLFLLDEYSLTPAQEALKFSVLFTSVCSLEDDEFLQRFNYSRSSLRSRLQLASEVFLSRTNLLNTSNLTVLQAFVIYLVGLRTVDECRPICILMATAIRLGQCLGLDLEKTNHTPFETEIRRRVWCSIGILDIMTTFDSGSHSVLAGAAFFRARPMHINDADISPDNLEPPCVRSGFTDMSFCCAQYDILQFMKKLLYVPLDFEGRPLLQHDWPQRYAIVEECASLINKKYLSYCNKDDPFQLFMIIVCEVLITTARLLIRRPLYRSYSDPPPPSDNFNVLEVAMELKRQSLQKTKNAILRPYAWFFWAKWYHLAVVFAELCEHTEGPTVDKAWDIAEVGLAHLKESFRNDSMLRSLEKLKRKAQSARGIKTGATQLDYGMDSNTTIGLEDSRTVGVDRGDRLPVAAINETLGQEGNFFGELEMWNGWECFVQDLGDPIQLDTNYGYY</sequence>
<dbReference type="InterPro" id="IPR050613">
    <property type="entry name" value="Sec_Metabolite_Reg"/>
</dbReference>
<dbReference type="GO" id="GO:0003677">
    <property type="term" value="F:DNA binding"/>
    <property type="evidence" value="ECO:0007669"/>
    <property type="project" value="InterPro"/>
</dbReference>
<feature type="non-terminal residue" evidence="5">
    <location>
        <position position="1"/>
    </location>
</feature>
<keyword evidence="3" id="KW-0539">Nucleus</keyword>
<name>A0A559M0S7_9HELO</name>
<dbReference type="PANTHER" id="PTHR31001">
    <property type="entry name" value="UNCHARACTERIZED TRANSCRIPTIONAL REGULATORY PROTEIN"/>
    <property type="match status" value="1"/>
</dbReference>
<gene>
    <name evidence="5" type="primary">vrtR1</name>
    <name evidence="5" type="ORF">LAWI1_G008668</name>
</gene>
<dbReference type="InterPro" id="IPR007219">
    <property type="entry name" value="XnlR_reg_dom"/>
</dbReference>
<evidence type="ECO:0000256" key="2">
    <source>
        <dbReference type="ARBA" id="ARBA00022723"/>
    </source>
</evidence>
<evidence type="ECO:0000313" key="5">
    <source>
        <dbReference type="EMBL" id="TVY86555.1"/>
    </source>
</evidence>
<evidence type="ECO:0000313" key="6">
    <source>
        <dbReference type="Proteomes" id="UP000315522"/>
    </source>
</evidence>
<dbReference type="Proteomes" id="UP000315522">
    <property type="component" value="Unassembled WGS sequence"/>
</dbReference>
<accession>A0A559M0S7</accession>